<reference evidence="2 3" key="1">
    <citation type="submission" date="2023-01" db="EMBL/GenBank/DDBJ databases">
        <title>Analysis of 21 Apiospora genomes using comparative genomics revels a genus with tremendous synthesis potential of carbohydrate active enzymes and secondary metabolites.</title>
        <authorList>
            <person name="Sorensen T."/>
        </authorList>
    </citation>
    <scope>NUCLEOTIDE SEQUENCE [LARGE SCALE GENOMIC DNA]</scope>
    <source>
        <strain evidence="2 3">CBS 24483</strain>
    </source>
</reference>
<organism evidence="2 3">
    <name type="scientific">Apiospora aurea</name>
    <dbReference type="NCBI Taxonomy" id="335848"/>
    <lineage>
        <taxon>Eukaryota</taxon>
        <taxon>Fungi</taxon>
        <taxon>Dikarya</taxon>
        <taxon>Ascomycota</taxon>
        <taxon>Pezizomycotina</taxon>
        <taxon>Sordariomycetes</taxon>
        <taxon>Xylariomycetidae</taxon>
        <taxon>Amphisphaeriales</taxon>
        <taxon>Apiosporaceae</taxon>
        <taxon>Apiospora</taxon>
    </lineage>
</organism>
<keyword evidence="3" id="KW-1185">Reference proteome</keyword>
<comment type="caution">
    <text evidence="2">The sequence shown here is derived from an EMBL/GenBank/DDBJ whole genome shotgun (WGS) entry which is preliminary data.</text>
</comment>
<sequence>MWLTELKQTIDGPHNVLARQAGIFDGPVQPVVSFSYQQGRRVHDREWARKARMISLQTWFELAAGYPTTNLPGVTVAIAVEIELANFSGGSTALRRRGGGERRAMPRTLTGDRAGTSEEGGGGCVTSTVIVVTSVDMYFPDDAEKKE</sequence>
<dbReference type="Proteomes" id="UP001391051">
    <property type="component" value="Unassembled WGS sequence"/>
</dbReference>
<dbReference type="GeneID" id="92071481"/>
<feature type="region of interest" description="Disordered" evidence="1">
    <location>
        <begin position="93"/>
        <end position="122"/>
    </location>
</feature>
<dbReference type="RefSeq" id="XP_066707312.1">
    <property type="nucleotide sequence ID" value="XM_066838419.1"/>
</dbReference>
<name>A0ABR1R0V4_9PEZI</name>
<evidence type="ECO:0000313" key="2">
    <source>
        <dbReference type="EMBL" id="KAK7967920.1"/>
    </source>
</evidence>
<protein>
    <submittedName>
        <fullName evidence="2">Uncharacterized protein</fullName>
    </submittedName>
</protein>
<accession>A0ABR1R0V4</accession>
<dbReference type="EMBL" id="JAQQWE010000001">
    <property type="protein sequence ID" value="KAK7967920.1"/>
    <property type="molecule type" value="Genomic_DNA"/>
</dbReference>
<proteinExistence type="predicted"/>
<gene>
    <name evidence="2" type="ORF">PG986_002197</name>
</gene>
<evidence type="ECO:0000256" key="1">
    <source>
        <dbReference type="SAM" id="MobiDB-lite"/>
    </source>
</evidence>
<evidence type="ECO:0000313" key="3">
    <source>
        <dbReference type="Proteomes" id="UP001391051"/>
    </source>
</evidence>